<dbReference type="PANTHER" id="PTHR37417:SF2">
    <property type="entry name" value="67 KDA MYOSIN-CROSS-REACTIVE ANTIGEN FAMILY PROTEIN (AFU_ORTHOLOGUE AFUA_5G09970)"/>
    <property type="match status" value="1"/>
</dbReference>
<comment type="caution">
    <text evidence="1">The sequence shown here is derived from an EMBL/GenBank/DDBJ whole genome shotgun (WGS) entry which is preliminary data.</text>
</comment>
<dbReference type="AlphaFoldDB" id="A0A0F4Z7M7"/>
<dbReference type="Gene3D" id="3.50.50.60">
    <property type="entry name" value="FAD/NAD(P)-binding domain"/>
    <property type="match status" value="2"/>
</dbReference>
<protein>
    <recommendedName>
        <fullName evidence="3">Oleate hydratase</fullName>
    </recommendedName>
</protein>
<dbReference type="GO" id="GO:0071949">
    <property type="term" value="F:FAD binding"/>
    <property type="evidence" value="ECO:0007669"/>
    <property type="project" value="InterPro"/>
</dbReference>
<dbReference type="InterPro" id="IPR010354">
    <property type="entry name" value="Oleate_hydratase"/>
</dbReference>
<name>A0A0F4Z7M7_9PEZI</name>
<gene>
    <name evidence="1" type="ORF">TD95_004264</name>
</gene>
<dbReference type="GO" id="GO:0006631">
    <property type="term" value="P:fatty acid metabolic process"/>
    <property type="evidence" value="ECO:0007669"/>
    <property type="project" value="InterPro"/>
</dbReference>
<evidence type="ECO:0000313" key="2">
    <source>
        <dbReference type="Proteomes" id="UP000033483"/>
    </source>
</evidence>
<accession>A0A0F4Z7M7</accession>
<evidence type="ECO:0008006" key="3">
    <source>
        <dbReference type="Google" id="ProtNLM"/>
    </source>
</evidence>
<dbReference type="Gene3D" id="3.30.9.80">
    <property type="match status" value="1"/>
</dbReference>
<dbReference type="PANTHER" id="PTHR37417">
    <property type="entry name" value="67 KDA MYOSIN-CROSS-REACTIVE ANTIGEN FAMILY PROTEIN (AFU_ORTHOLOGUE AFUA_5G09970)"/>
    <property type="match status" value="1"/>
</dbReference>
<dbReference type="OrthoDB" id="545169at2759"/>
<organism evidence="1 2">
    <name type="scientific">Thielaviopsis punctulata</name>
    <dbReference type="NCBI Taxonomy" id="72032"/>
    <lineage>
        <taxon>Eukaryota</taxon>
        <taxon>Fungi</taxon>
        <taxon>Dikarya</taxon>
        <taxon>Ascomycota</taxon>
        <taxon>Pezizomycotina</taxon>
        <taxon>Sordariomycetes</taxon>
        <taxon>Hypocreomycetidae</taxon>
        <taxon>Microascales</taxon>
        <taxon>Ceratocystidaceae</taxon>
        <taxon>Thielaviopsis</taxon>
    </lineage>
</organism>
<sequence>MARSPKDTHVFLVGAGIASLSAAVHLIVDAAVDPAHVHIFDAAPVPGGCFSSAVQRTEKQGYIVRAARKFRGTYHCLYDTLSKVPSPERAEDDGFELLQADGEEEAAHKAGAEKDKQDSLLDYLQKHNTSVSDSGDRTVRMAVTSPHGPAAVPLDSFGLAGNHQVALMKFLMCDEAEFHGSEIQAWFEPEFFETNFWDLWSSTYVFHPWHGAVEFQRYLKRFLHDLPALKNLPGTEYTQINDVEAMVAPMAKFLVDRGVRFISNTTVEQILFAPDHNHITVNRILTRQKGHPNTVEYAVQETDIVLVTLGAVASGISVGSNSAPPTRKCSTGQLSDWGPAWTLWGQLIDACPVPGRLGNPLTFCTNTSRSSWLAFTVTTYEPTFVDRVLQFCQSSNGTCPLLTFRDCPWMLTISVPRQPYFADQGKDTRVIWGYGLFPDQDGMFSRKPMEKCTGREIFYELLGHMGMVADANADADGNVRGVLDNSVTIPIVMPLAGSPLLTKEKGDRPDVVPAGSRNLALMGQFVEMERDVAFTTEYSVRSAQKAVYEMMGLDKRPPAVYGEDPTVLVLGEFMKAMMG</sequence>
<dbReference type="InterPro" id="IPR036188">
    <property type="entry name" value="FAD/NAD-bd_sf"/>
</dbReference>
<dbReference type="Proteomes" id="UP000033483">
    <property type="component" value="Unassembled WGS sequence"/>
</dbReference>
<dbReference type="Pfam" id="PF06100">
    <property type="entry name" value="MCRA"/>
    <property type="match status" value="2"/>
</dbReference>
<dbReference type="SUPFAM" id="SSF51905">
    <property type="entry name" value="FAD/NAD(P)-binding domain"/>
    <property type="match status" value="1"/>
</dbReference>
<keyword evidence="2" id="KW-1185">Reference proteome</keyword>
<evidence type="ECO:0000313" key="1">
    <source>
        <dbReference type="EMBL" id="KKA26559.1"/>
    </source>
</evidence>
<dbReference type="GO" id="GO:0050151">
    <property type="term" value="F:oleate hydratase activity"/>
    <property type="evidence" value="ECO:0007669"/>
    <property type="project" value="InterPro"/>
</dbReference>
<reference evidence="1 2" key="1">
    <citation type="submission" date="2015-03" db="EMBL/GenBank/DDBJ databases">
        <authorList>
            <person name="Radwan O."/>
            <person name="Al-Naeli F.A."/>
            <person name="Rendon G.A."/>
            <person name="Fields C."/>
        </authorList>
    </citation>
    <scope>NUCLEOTIDE SEQUENCE [LARGE SCALE GENOMIC DNA]</scope>
    <source>
        <strain evidence="1">CR-DP1</strain>
    </source>
</reference>
<dbReference type="EMBL" id="LAEV01002104">
    <property type="protein sequence ID" value="KKA26559.1"/>
    <property type="molecule type" value="Genomic_DNA"/>
</dbReference>
<proteinExistence type="predicted"/>